<dbReference type="STRING" id="1348612.A0A397IXQ2"/>
<dbReference type="InterPro" id="IPR004000">
    <property type="entry name" value="Actin"/>
</dbReference>
<evidence type="ECO:0000256" key="2">
    <source>
        <dbReference type="SAM" id="MobiDB-lite"/>
    </source>
</evidence>
<dbReference type="SMART" id="SM00268">
    <property type="entry name" value="ACTIN"/>
    <property type="match status" value="1"/>
</dbReference>
<evidence type="ECO:0000256" key="1">
    <source>
        <dbReference type="RuleBase" id="RU000487"/>
    </source>
</evidence>
<keyword evidence="4" id="KW-1185">Reference proteome</keyword>
<proteinExistence type="inferred from homology"/>
<dbReference type="InterPro" id="IPR043129">
    <property type="entry name" value="ATPase_NBD"/>
</dbReference>
<dbReference type="Proteomes" id="UP000266861">
    <property type="component" value="Unassembled WGS sequence"/>
</dbReference>
<protein>
    <recommendedName>
        <fullName evidence="5">Actin-related protein 4</fullName>
    </recommendedName>
</protein>
<dbReference type="InterPro" id="IPR004001">
    <property type="entry name" value="Actin_CS"/>
</dbReference>
<dbReference type="CDD" id="cd13395">
    <property type="entry name" value="ASKHA_NBD_Arp4_ACTL6-like"/>
    <property type="match status" value="1"/>
</dbReference>
<reference evidence="3 4" key="1">
    <citation type="submission" date="2018-08" db="EMBL/GenBank/DDBJ databases">
        <title>Genome and evolution of the arbuscular mycorrhizal fungus Diversispora epigaea (formerly Glomus versiforme) and its bacterial endosymbionts.</title>
        <authorList>
            <person name="Sun X."/>
            <person name="Fei Z."/>
            <person name="Harrison M."/>
        </authorList>
    </citation>
    <scope>NUCLEOTIDE SEQUENCE [LARGE SCALE GENOMIC DNA]</scope>
    <source>
        <strain evidence="3 4">IT104</strain>
    </source>
</reference>
<accession>A0A397IXQ2</accession>
<sequence>MSTFYGDEVSAIVLDIGSNWTRAGYAGEDTPKLVFPTSYGFLPEENVENDGDIVMGENSNANLGESEGDPYYPKRKKRPKKRRGSYIIGDAAVMAWRPSMEIKNPLVDGTIRDWDALEEIWDYIFWEDQLDIDPKEHPLFVTEAAWNTREIREKLTEIAFEKYQTLAFYIAKNPVLSAFAAGRPTAIVLDCGASSTSCVPVVDGYVLKKGIHKQPIAGDFLSEYLLQQIQSNPQISVIPHYLISKKFIVDADKPSNPILRDRPNTTESYNKFMQMRVMHEFKESVCQVFETTYDELVISARPMKTFEFPDGYNTSFGPLRFNAPEILFSPQKFLPQSSLEGIDVSSLYGVHEMICNSVGSCDIDSQPHLLNNIILTGGTTLLPGFTDRVNYELSMMRPGSKIKIHAPGNTIERKCSSWLGGSILASLGTFHQLWISRKEYDDYGKSIVEKKCE</sequence>
<feature type="region of interest" description="Disordered" evidence="2">
    <location>
        <begin position="50"/>
        <end position="83"/>
    </location>
</feature>
<feature type="compositionally biased region" description="Basic residues" evidence="2">
    <location>
        <begin position="73"/>
        <end position="83"/>
    </location>
</feature>
<dbReference type="SUPFAM" id="SSF53067">
    <property type="entry name" value="Actin-like ATPase domain"/>
    <property type="match status" value="2"/>
</dbReference>
<comment type="similarity">
    <text evidence="1">Belongs to the actin family.</text>
</comment>
<dbReference type="EMBL" id="PQFF01000164">
    <property type="protein sequence ID" value="RHZ77653.1"/>
    <property type="molecule type" value="Genomic_DNA"/>
</dbReference>
<dbReference type="Pfam" id="PF00022">
    <property type="entry name" value="Actin"/>
    <property type="match status" value="1"/>
</dbReference>
<evidence type="ECO:0008006" key="5">
    <source>
        <dbReference type="Google" id="ProtNLM"/>
    </source>
</evidence>
<evidence type="ECO:0000313" key="4">
    <source>
        <dbReference type="Proteomes" id="UP000266861"/>
    </source>
</evidence>
<gene>
    <name evidence="3" type="ORF">Glove_174g170</name>
</gene>
<dbReference type="PANTHER" id="PTHR11937">
    <property type="entry name" value="ACTIN"/>
    <property type="match status" value="1"/>
</dbReference>
<name>A0A397IXQ2_9GLOM</name>
<dbReference type="Gene3D" id="3.30.420.40">
    <property type="match status" value="3"/>
</dbReference>
<comment type="caution">
    <text evidence="3">The sequence shown here is derived from an EMBL/GenBank/DDBJ whole genome shotgun (WGS) entry which is preliminary data.</text>
</comment>
<dbReference type="AlphaFoldDB" id="A0A397IXQ2"/>
<dbReference type="FunFam" id="3.30.420.40:FF:000058">
    <property type="entry name" value="Putative actin-related protein 5"/>
    <property type="match status" value="1"/>
</dbReference>
<dbReference type="OrthoDB" id="5132116at2759"/>
<dbReference type="PROSITE" id="PS00432">
    <property type="entry name" value="ACTINS_2"/>
    <property type="match status" value="1"/>
</dbReference>
<evidence type="ECO:0000313" key="3">
    <source>
        <dbReference type="EMBL" id="RHZ77653.1"/>
    </source>
</evidence>
<organism evidence="3 4">
    <name type="scientific">Diversispora epigaea</name>
    <dbReference type="NCBI Taxonomy" id="1348612"/>
    <lineage>
        <taxon>Eukaryota</taxon>
        <taxon>Fungi</taxon>
        <taxon>Fungi incertae sedis</taxon>
        <taxon>Mucoromycota</taxon>
        <taxon>Glomeromycotina</taxon>
        <taxon>Glomeromycetes</taxon>
        <taxon>Diversisporales</taxon>
        <taxon>Diversisporaceae</taxon>
        <taxon>Diversispora</taxon>
    </lineage>
</organism>
<dbReference type="Gene3D" id="3.90.640.10">
    <property type="entry name" value="Actin, Chain A, domain 4"/>
    <property type="match status" value="1"/>
</dbReference>